<evidence type="ECO:0000256" key="1">
    <source>
        <dbReference type="SAM" id="Phobius"/>
    </source>
</evidence>
<accession>A0A9D1SI21</accession>
<sequence>MENTDKKKLLIANVAALTVIAVVLTVLAINGTGAVVEVAGNNAVYRGSPDRNGVSLMFNVYWGEEYIPEILDLLDAYNVKTTFFIGGSWAAKNMELVREISDRGHEIGSHGYNHKDAEKLSYDRNMDEMVPAERLLEQLTGKEVRLFAPPSGSIGQEMFNAAEDLGYTVVMWSRDTVDWRDKNADLVYKRATSDTQSGELILMHPTEHTLKALEKILQYYQNSDLKPMTVGENIFG</sequence>
<dbReference type="GO" id="GO:0016020">
    <property type="term" value="C:membrane"/>
    <property type="evidence" value="ECO:0007669"/>
    <property type="project" value="TreeGrafter"/>
</dbReference>
<dbReference type="InterPro" id="IPR011330">
    <property type="entry name" value="Glyco_hydro/deAcase_b/a-brl"/>
</dbReference>
<keyword evidence="1" id="KW-0472">Membrane</keyword>
<evidence type="ECO:0000259" key="2">
    <source>
        <dbReference type="PROSITE" id="PS51677"/>
    </source>
</evidence>
<dbReference type="InterPro" id="IPR050248">
    <property type="entry name" value="Polysacc_deacetylase_ArnD"/>
</dbReference>
<dbReference type="GO" id="GO:0005975">
    <property type="term" value="P:carbohydrate metabolic process"/>
    <property type="evidence" value="ECO:0007669"/>
    <property type="project" value="InterPro"/>
</dbReference>
<dbReference type="Gene3D" id="3.20.20.370">
    <property type="entry name" value="Glycoside hydrolase/deacetylase"/>
    <property type="match status" value="1"/>
</dbReference>
<dbReference type="PROSITE" id="PS51677">
    <property type="entry name" value="NODB"/>
    <property type="match status" value="1"/>
</dbReference>
<feature type="domain" description="NodB homology" evidence="2">
    <location>
        <begin position="52"/>
        <end position="231"/>
    </location>
</feature>
<dbReference type="AlphaFoldDB" id="A0A9D1SI21"/>
<feature type="transmembrane region" description="Helical" evidence="1">
    <location>
        <begin position="9"/>
        <end position="29"/>
    </location>
</feature>
<dbReference type="EMBL" id="DVNF01000100">
    <property type="protein sequence ID" value="HIU60428.1"/>
    <property type="molecule type" value="Genomic_DNA"/>
</dbReference>
<gene>
    <name evidence="3" type="ORF">IAB05_03430</name>
</gene>
<dbReference type="PANTHER" id="PTHR10587:SF128">
    <property type="entry name" value="POLYSACCHARIDE DEACETYLASE PDAB-RELATED"/>
    <property type="match status" value="1"/>
</dbReference>
<keyword evidence="1" id="KW-0812">Transmembrane</keyword>
<dbReference type="Proteomes" id="UP000824094">
    <property type="component" value="Unassembled WGS sequence"/>
</dbReference>
<evidence type="ECO:0000313" key="4">
    <source>
        <dbReference type="Proteomes" id="UP000824094"/>
    </source>
</evidence>
<dbReference type="PANTHER" id="PTHR10587">
    <property type="entry name" value="GLYCOSYL TRANSFERASE-RELATED"/>
    <property type="match status" value="1"/>
</dbReference>
<reference evidence="3" key="2">
    <citation type="journal article" date="2021" name="PeerJ">
        <title>Extensive microbial diversity within the chicken gut microbiome revealed by metagenomics and culture.</title>
        <authorList>
            <person name="Gilroy R."/>
            <person name="Ravi A."/>
            <person name="Getino M."/>
            <person name="Pursley I."/>
            <person name="Horton D.L."/>
            <person name="Alikhan N.F."/>
            <person name="Baker D."/>
            <person name="Gharbi K."/>
            <person name="Hall N."/>
            <person name="Watson M."/>
            <person name="Adriaenssens E.M."/>
            <person name="Foster-Nyarko E."/>
            <person name="Jarju S."/>
            <person name="Secka A."/>
            <person name="Antonio M."/>
            <person name="Oren A."/>
            <person name="Chaudhuri R.R."/>
            <person name="La Ragione R."/>
            <person name="Hildebrand F."/>
            <person name="Pallen M.J."/>
        </authorList>
    </citation>
    <scope>NUCLEOTIDE SEQUENCE</scope>
    <source>
        <strain evidence="3">18911</strain>
    </source>
</reference>
<dbReference type="GO" id="GO:0016810">
    <property type="term" value="F:hydrolase activity, acting on carbon-nitrogen (but not peptide) bonds"/>
    <property type="evidence" value="ECO:0007669"/>
    <property type="project" value="InterPro"/>
</dbReference>
<dbReference type="InterPro" id="IPR002509">
    <property type="entry name" value="NODB_dom"/>
</dbReference>
<dbReference type="SUPFAM" id="SSF88713">
    <property type="entry name" value="Glycoside hydrolase/deacetylase"/>
    <property type="match status" value="1"/>
</dbReference>
<protein>
    <submittedName>
        <fullName evidence="3">Polysaccharide deacetylase family protein</fullName>
    </submittedName>
</protein>
<evidence type="ECO:0000313" key="3">
    <source>
        <dbReference type="EMBL" id="HIU60428.1"/>
    </source>
</evidence>
<name>A0A9D1SI21_9FIRM</name>
<proteinExistence type="predicted"/>
<keyword evidence="1" id="KW-1133">Transmembrane helix</keyword>
<dbReference type="Pfam" id="PF01522">
    <property type="entry name" value="Polysacc_deac_1"/>
    <property type="match status" value="1"/>
</dbReference>
<reference evidence="3" key="1">
    <citation type="submission" date="2020-10" db="EMBL/GenBank/DDBJ databases">
        <authorList>
            <person name="Gilroy R."/>
        </authorList>
    </citation>
    <scope>NUCLEOTIDE SEQUENCE</scope>
    <source>
        <strain evidence="3">18911</strain>
    </source>
</reference>
<comment type="caution">
    <text evidence="3">The sequence shown here is derived from an EMBL/GenBank/DDBJ whole genome shotgun (WGS) entry which is preliminary data.</text>
</comment>
<organism evidence="3 4">
    <name type="scientific">Candidatus Stercoripulliclostridium merdigallinarum</name>
    <dbReference type="NCBI Taxonomy" id="2840951"/>
    <lineage>
        <taxon>Bacteria</taxon>
        <taxon>Bacillati</taxon>
        <taxon>Bacillota</taxon>
        <taxon>Clostridia</taxon>
        <taxon>Eubacteriales</taxon>
        <taxon>Candidatus Stercoripulliclostridium</taxon>
    </lineage>
</organism>